<feature type="region of interest" description="Disordered" evidence="2">
    <location>
        <begin position="468"/>
        <end position="554"/>
    </location>
</feature>
<name>A0AAN6PDG7_9PEZI</name>
<dbReference type="PROSITE" id="PS50103">
    <property type="entry name" value="ZF_C3H1"/>
    <property type="match status" value="1"/>
</dbReference>
<feature type="compositionally biased region" description="Low complexity" evidence="2">
    <location>
        <begin position="522"/>
        <end position="533"/>
    </location>
</feature>
<feature type="region of interest" description="Disordered" evidence="2">
    <location>
        <begin position="792"/>
        <end position="815"/>
    </location>
</feature>
<keyword evidence="1" id="KW-0863">Zinc-finger</keyword>
<feature type="region of interest" description="Disordered" evidence="2">
    <location>
        <begin position="1"/>
        <end position="105"/>
    </location>
</feature>
<feature type="region of interest" description="Disordered" evidence="2">
    <location>
        <begin position="150"/>
        <end position="192"/>
    </location>
</feature>
<gene>
    <name evidence="4" type="ORF">C8A01DRAFT_17849</name>
</gene>
<feature type="compositionally biased region" description="Gly residues" evidence="2">
    <location>
        <begin position="625"/>
        <end position="635"/>
    </location>
</feature>
<dbReference type="AlphaFoldDB" id="A0AAN6PDG7"/>
<feature type="compositionally biased region" description="Polar residues" evidence="2">
    <location>
        <begin position="257"/>
        <end position="270"/>
    </location>
</feature>
<feature type="region of interest" description="Disordered" evidence="2">
    <location>
        <begin position="233"/>
        <end position="270"/>
    </location>
</feature>
<protein>
    <recommendedName>
        <fullName evidence="3">C3H1-type domain-containing protein</fullName>
    </recommendedName>
</protein>
<feature type="region of interest" description="Disordered" evidence="2">
    <location>
        <begin position="613"/>
        <end position="635"/>
    </location>
</feature>
<dbReference type="InterPro" id="IPR000571">
    <property type="entry name" value="Znf_CCCH"/>
</dbReference>
<feature type="compositionally biased region" description="Polar residues" evidence="2">
    <location>
        <begin position="792"/>
        <end position="802"/>
    </location>
</feature>
<feature type="compositionally biased region" description="Polar residues" evidence="2">
    <location>
        <begin position="233"/>
        <end position="246"/>
    </location>
</feature>
<feature type="zinc finger region" description="C3H1-type" evidence="1">
    <location>
        <begin position="555"/>
        <end position="584"/>
    </location>
</feature>
<dbReference type="Proteomes" id="UP001303115">
    <property type="component" value="Unassembled WGS sequence"/>
</dbReference>
<evidence type="ECO:0000313" key="4">
    <source>
        <dbReference type="EMBL" id="KAK4038008.1"/>
    </source>
</evidence>
<feature type="domain" description="C3H1-type" evidence="3">
    <location>
        <begin position="555"/>
        <end position="584"/>
    </location>
</feature>
<evidence type="ECO:0000259" key="3">
    <source>
        <dbReference type="PROSITE" id="PS50103"/>
    </source>
</evidence>
<keyword evidence="1" id="KW-0862">Zinc</keyword>
<proteinExistence type="predicted"/>
<organism evidence="4 5">
    <name type="scientific">Parachaetomium inaequale</name>
    <dbReference type="NCBI Taxonomy" id="2588326"/>
    <lineage>
        <taxon>Eukaryota</taxon>
        <taxon>Fungi</taxon>
        <taxon>Dikarya</taxon>
        <taxon>Ascomycota</taxon>
        <taxon>Pezizomycotina</taxon>
        <taxon>Sordariomycetes</taxon>
        <taxon>Sordariomycetidae</taxon>
        <taxon>Sordariales</taxon>
        <taxon>Chaetomiaceae</taxon>
        <taxon>Parachaetomium</taxon>
    </lineage>
</organism>
<feature type="compositionally biased region" description="Basic and acidic residues" evidence="2">
    <location>
        <begin position="13"/>
        <end position="29"/>
    </location>
</feature>
<feature type="compositionally biased region" description="Polar residues" evidence="2">
    <location>
        <begin position="722"/>
        <end position="732"/>
    </location>
</feature>
<feature type="compositionally biased region" description="Polar residues" evidence="2">
    <location>
        <begin position="534"/>
        <end position="553"/>
    </location>
</feature>
<dbReference type="EMBL" id="MU854442">
    <property type="protein sequence ID" value="KAK4038008.1"/>
    <property type="molecule type" value="Genomic_DNA"/>
</dbReference>
<keyword evidence="1" id="KW-0479">Metal-binding</keyword>
<keyword evidence="5" id="KW-1185">Reference proteome</keyword>
<comment type="caution">
    <text evidence="4">The sequence shown here is derived from an EMBL/GenBank/DDBJ whole genome shotgun (WGS) entry which is preliminary data.</text>
</comment>
<evidence type="ECO:0000256" key="1">
    <source>
        <dbReference type="PROSITE-ProRule" id="PRU00723"/>
    </source>
</evidence>
<reference evidence="5" key="1">
    <citation type="journal article" date="2023" name="Mol. Phylogenet. Evol.">
        <title>Genome-scale phylogeny and comparative genomics of the fungal order Sordariales.</title>
        <authorList>
            <person name="Hensen N."/>
            <person name="Bonometti L."/>
            <person name="Westerberg I."/>
            <person name="Brannstrom I.O."/>
            <person name="Guillou S."/>
            <person name="Cros-Aarteil S."/>
            <person name="Calhoun S."/>
            <person name="Haridas S."/>
            <person name="Kuo A."/>
            <person name="Mondo S."/>
            <person name="Pangilinan J."/>
            <person name="Riley R."/>
            <person name="LaButti K."/>
            <person name="Andreopoulos B."/>
            <person name="Lipzen A."/>
            <person name="Chen C."/>
            <person name="Yan M."/>
            <person name="Daum C."/>
            <person name="Ng V."/>
            <person name="Clum A."/>
            <person name="Steindorff A."/>
            <person name="Ohm R.A."/>
            <person name="Martin F."/>
            <person name="Silar P."/>
            <person name="Natvig D.O."/>
            <person name="Lalanne C."/>
            <person name="Gautier V."/>
            <person name="Ament-Velasquez S.L."/>
            <person name="Kruys A."/>
            <person name="Hutchinson M.I."/>
            <person name="Powell A.J."/>
            <person name="Barry K."/>
            <person name="Miller A.N."/>
            <person name="Grigoriev I.V."/>
            <person name="Debuchy R."/>
            <person name="Gladieux P."/>
            <person name="Hiltunen Thoren M."/>
            <person name="Johannesson H."/>
        </authorList>
    </citation>
    <scope>NUCLEOTIDE SEQUENCE [LARGE SCALE GENOMIC DNA]</scope>
    <source>
        <strain evidence="5">CBS 284.82</strain>
    </source>
</reference>
<feature type="region of interest" description="Disordered" evidence="2">
    <location>
        <begin position="741"/>
        <end position="766"/>
    </location>
</feature>
<sequence length="878" mass="92359">MDTLRELNPTEPFPKEHHEVPRSFSDRSRTPSTPLSETPGHQHHGPGECHPLPLPFENSKACSKIASPATDFPPSPPLESPPAGITMASLPLTPSHSPNESFASCSRSQPTAFDVGQSIPRLNDYCAELKALMGSDEMGSSGINMAGTGNIDGNAIDMDSKNSPSNPSHPDDGDFELSNDAGTPDDRQPYRHGQIGAFRHFPRFDQASRPIVSDNWRAKSAADSARPQLASLMTGSNAGSLSNPLSPVTPGHARLQGQDQMETRSLQQQPRSPFVYTPMRSPLAAPSNPNIAAFAQPSPNPPPTPVSLSTPITMAFPGRGGGGYDHAHHSSAGSFGTTTSNGYSPTAAANGNGNADTTPTYASTDLIARQISSLGLRSGNTQVNNNNYASSNGTSQMTTTGNGFGHGTAATLAVSVAPDTLGYCFVRPNGTRTRLVPVDMLPYQLEGIPAQENGNERLVALPVPAGVGADGRSSNSQVLRAAVSSPPAGTGSGGDAIQSQIDRILAAPSHPPSPPHHHHNNNPHGNPHTTTSNSHPLTTSQQHHNTTTMTPSGSKKMKIYCDKWVHEGVCAFTQQGCKYKHEMPSDKATQHQLGLFLGYPVWWKRRQGELARATQPASASSVSGSGLGGGEGGRGVRLLPAAGSASASALGGGFGSRPGSRLAAGSGFVGGSGVGAVGDEREDGEVVVENRRGLLSAQALHRGATITGGLAASRWSDGLHNPSGNSTSTSNEPGFARDRLLRPSWRTDSPRGYAENGLQSYDGAGTGGSLDCRELVQYRVSAAEHERGTRLLTGTSTNTPTGQFVHAGTPTDTRTWPWEEQHYTRRASQTQQYRPQIPSNTGTSSFGTACAFGKFPLNTLTYPYSCLGNPPSRLPHNP</sequence>
<feature type="compositionally biased region" description="Polar residues" evidence="2">
    <location>
        <begin position="92"/>
        <end position="105"/>
    </location>
</feature>
<feature type="region of interest" description="Disordered" evidence="2">
    <location>
        <begin position="282"/>
        <end position="306"/>
    </location>
</feature>
<dbReference type="GO" id="GO:0008270">
    <property type="term" value="F:zinc ion binding"/>
    <property type="evidence" value="ECO:0007669"/>
    <property type="project" value="UniProtKB-KW"/>
</dbReference>
<evidence type="ECO:0000313" key="5">
    <source>
        <dbReference type="Proteomes" id="UP001303115"/>
    </source>
</evidence>
<feature type="compositionally biased region" description="Pro residues" evidence="2">
    <location>
        <begin position="71"/>
        <end position="80"/>
    </location>
</feature>
<accession>A0AAN6PDG7</accession>
<feature type="region of interest" description="Disordered" evidence="2">
    <location>
        <begin position="717"/>
        <end position="736"/>
    </location>
</feature>
<evidence type="ECO:0000256" key="2">
    <source>
        <dbReference type="SAM" id="MobiDB-lite"/>
    </source>
</evidence>